<accession>A0A6I4TUR9</accession>
<proteinExistence type="predicted"/>
<gene>
    <name evidence="1" type="ORF">GRI97_08065</name>
</gene>
<dbReference type="EMBL" id="WTYJ01000001">
    <property type="protein sequence ID" value="MXO98941.1"/>
    <property type="molecule type" value="Genomic_DNA"/>
</dbReference>
<sequence>MAIEQALSAWRHAPWGGTTGAEDIIWIGDDWSAAVFRMVIASDYGADPIITLTNQPEGQQGISAAYDPDMVHPTSGAIVGGTIIRPQIDKATLEALPDPTVESANIALVHMLYATPPGRPQRVVRSGSFTIRQGVPQE</sequence>
<evidence type="ECO:0000313" key="2">
    <source>
        <dbReference type="Proteomes" id="UP000469430"/>
    </source>
</evidence>
<organism evidence="1 2">
    <name type="scientific">Croceibacterium xixiisoli</name>
    <dbReference type="NCBI Taxonomy" id="1476466"/>
    <lineage>
        <taxon>Bacteria</taxon>
        <taxon>Pseudomonadati</taxon>
        <taxon>Pseudomonadota</taxon>
        <taxon>Alphaproteobacteria</taxon>
        <taxon>Sphingomonadales</taxon>
        <taxon>Erythrobacteraceae</taxon>
        <taxon>Croceibacterium</taxon>
    </lineage>
</organism>
<protein>
    <submittedName>
        <fullName evidence="1">Uncharacterized protein</fullName>
    </submittedName>
</protein>
<dbReference type="RefSeq" id="WP_161390530.1">
    <property type="nucleotide sequence ID" value="NZ_JBHSCP010000001.1"/>
</dbReference>
<dbReference type="Proteomes" id="UP000469430">
    <property type="component" value="Unassembled WGS sequence"/>
</dbReference>
<reference evidence="1 2" key="1">
    <citation type="submission" date="2019-12" db="EMBL/GenBank/DDBJ databases">
        <title>Genomic-based taxomic classification of the family Erythrobacteraceae.</title>
        <authorList>
            <person name="Xu L."/>
        </authorList>
    </citation>
    <scope>NUCLEOTIDE SEQUENCE [LARGE SCALE GENOMIC DNA]</scope>
    <source>
        <strain evidence="1 2">S36</strain>
    </source>
</reference>
<dbReference type="OrthoDB" id="7605422at2"/>
<dbReference type="AlphaFoldDB" id="A0A6I4TUR9"/>
<evidence type="ECO:0000313" key="1">
    <source>
        <dbReference type="EMBL" id="MXO98941.1"/>
    </source>
</evidence>
<comment type="caution">
    <text evidence="1">The sequence shown here is derived from an EMBL/GenBank/DDBJ whole genome shotgun (WGS) entry which is preliminary data.</text>
</comment>
<keyword evidence="2" id="KW-1185">Reference proteome</keyword>
<name>A0A6I4TUR9_9SPHN</name>